<accession>A0A645D596</accession>
<gene>
    <name evidence="3" type="primary">axe2_3</name>
    <name evidence="3" type="ORF">SDC9_131466</name>
</gene>
<dbReference type="InterPro" id="IPR051532">
    <property type="entry name" value="Ester_Hydrolysis_Enzymes"/>
</dbReference>
<dbReference type="CDD" id="cd01834">
    <property type="entry name" value="SGNH_hydrolase_like_2"/>
    <property type="match status" value="1"/>
</dbReference>
<evidence type="ECO:0000259" key="2">
    <source>
        <dbReference type="Pfam" id="PF13472"/>
    </source>
</evidence>
<sequence>MKTFLFQGDSITDAGRTGSRDPNSSKGMGYPLLVESDLRFDHPNDYEFINRGISGNKITDIIARIKRDIINLNPDYMSILIGVNDAWHEINSNDGVSANRFELFYDLAVEQILEALPNLKIIVLEPFVLKGSATEARWEQFETEVGKRACSAKKIAKKYNLSFVSLQDKFNEAEKKAPASYWLQDGVHPTSAGHELIAREIIKTFEMIK</sequence>
<dbReference type="AlphaFoldDB" id="A0A645D596"/>
<dbReference type="SUPFAM" id="SSF52266">
    <property type="entry name" value="SGNH hydrolase"/>
    <property type="match status" value="1"/>
</dbReference>
<dbReference type="PANTHER" id="PTHR30383:SF5">
    <property type="entry name" value="SGNH HYDROLASE-TYPE ESTERASE DOMAIN-CONTAINING PROTEIN"/>
    <property type="match status" value="1"/>
</dbReference>
<evidence type="ECO:0000256" key="1">
    <source>
        <dbReference type="SAM" id="MobiDB-lite"/>
    </source>
</evidence>
<dbReference type="InterPro" id="IPR036514">
    <property type="entry name" value="SGNH_hydro_sf"/>
</dbReference>
<keyword evidence="3" id="KW-0378">Hydrolase</keyword>
<reference evidence="3" key="1">
    <citation type="submission" date="2019-08" db="EMBL/GenBank/DDBJ databases">
        <authorList>
            <person name="Kucharzyk K."/>
            <person name="Murdoch R.W."/>
            <person name="Higgins S."/>
            <person name="Loffler F."/>
        </authorList>
    </citation>
    <scope>NUCLEOTIDE SEQUENCE</scope>
</reference>
<dbReference type="Pfam" id="PF13472">
    <property type="entry name" value="Lipase_GDSL_2"/>
    <property type="match status" value="1"/>
</dbReference>
<dbReference type="GO" id="GO:0046555">
    <property type="term" value="F:acetylxylan esterase activity"/>
    <property type="evidence" value="ECO:0007669"/>
    <property type="project" value="UniProtKB-EC"/>
</dbReference>
<feature type="region of interest" description="Disordered" evidence="1">
    <location>
        <begin position="1"/>
        <end position="26"/>
    </location>
</feature>
<dbReference type="EMBL" id="VSSQ01032957">
    <property type="protein sequence ID" value="MPM84395.1"/>
    <property type="molecule type" value="Genomic_DNA"/>
</dbReference>
<evidence type="ECO:0000313" key="3">
    <source>
        <dbReference type="EMBL" id="MPM84395.1"/>
    </source>
</evidence>
<comment type="caution">
    <text evidence="3">The sequence shown here is derived from an EMBL/GenBank/DDBJ whole genome shotgun (WGS) entry which is preliminary data.</text>
</comment>
<dbReference type="Gene3D" id="3.40.50.1110">
    <property type="entry name" value="SGNH hydrolase"/>
    <property type="match status" value="1"/>
</dbReference>
<organism evidence="3">
    <name type="scientific">bioreactor metagenome</name>
    <dbReference type="NCBI Taxonomy" id="1076179"/>
    <lineage>
        <taxon>unclassified sequences</taxon>
        <taxon>metagenomes</taxon>
        <taxon>ecological metagenomes</taxon>
    </lineage>
</organism>
<name>A0A645D596_9ZZZZ</name>
<dbReference type="InterPro" id="IPR013830">
    <property type="entry name" value="SGNH_hydro"/>
</dbReference>
<dbReference type="GO" id="GO:0004622">
    <property type="term" value="F:phosphatidylcholine lysophospholipase activity"/>
    <property type="evidence" value="ECO:0007669"/>
    <property type="project" value="TreeGrafter"/>
</dbReference>
<feature type="domain" description="SGNH hydrolase-type esterase" evidence="2">
    <location>
        <begin position="8"/>
        <end position="196"/>
    </location>
</feature>
<proteinExistence type="predicted"/>
<dbReference type="EC" id="3.1.1.72" evidence="3"/>
<protein>
    <submittedName>
        <fullName evidence="3">Acetylxylan esterase</fullName>
        <ecNumber evidence="3">3.1.1.72</ecNumber>
    </submittedName>
</protein>
<dbReference type="PANTHER" id="PTHR30383">
    <property type="entry name" value="THIOESTERASE 1/PROTEASE 1/LYSOPHOSPHOLIPASE L1"/>
    <property type="match status" value="1"/>
</dbReference>